<sequence length="119" mass="13990">RWKRWECGLALASCRTIAPVFRPRKSRGWNKLQYRPVMCSLLCLAVDPRETEYQRENRDHGEGCIRKSIVLSSRLMNSGRIPAKVNEFQELRCKSRPVGKRIPLIPQNELGWQQQQQQQ</sequence>
<protein>
    <submittedName>
        <fullName evidence="2">Uncharacterized protein</fullName>
    </submittedName>
</protein>
<keyword evidence="1" id="KW-1185">Reference proteome</keyword>
<feature type="non-terminal residue" evidence="2">
    <location>
        <position position="1"/>
    </location>
</feature>
<evidence type="ECO:0000313" key="2">
    <source>
        <dbReference type="RefSeq" id="XP_030983467.1"/>
    </source>
</evidence>
<dbReference type="KEGG" id="pgri:PgNI_02987"/>
<name>A0A6P8B8E1_PYRGI</name>
<reference evidence="2" key="2">
    <citation type="submission" date="2019-10" db="EMBL/GenBank/DDBJ databases">
        <authorList>
            <consortium name="NCBI Genome Project"/>
        </authorList>
    </citation>
    <scope>NUCLEOTIDE SEQUENCE</scope>
    <source>
        <strain evidence="2">NI907</strain>
    </source>
</reference>
<accession>A0A6P8B8E1</accession>
<dbReference type="Proteomes" id="UP000515153">
    <property type="component" value="Unplaced"/>
</dbReference>
<dbReference type="RefSeq" id="XP_030983467.1">
    <property type="nucleotide sequence ID" value="XM_031123043.1"/>
</dbReference>
<evidence type="ECO:0000313" key="1">
    <source>
        <dbReference type="Proteomes" id="UP000515153"/>
    </source>
</evidence>
<dbReference type="AlphaFoldDB" id="A0A6P8B8E1"/>
<organism evidence="1 2">
    <name type="scientific">Pyricularia grisea</name>
    <name type="common">Crabgrass-specific blast fungus</name>
    <name type="synonym">Magnaporthe grisea</name>
    <dbReference type="NCBI Taxonomy" id="148305"/>
    <lineage>
        <taxon>Eukaryota</taxon>
        <taxon>Fungi</taxon>
        <taxon>Dikarya</taxon>
        <taxon>Ascomycota</taxon>
        <taxon>Pezizomycotina</taxon>
        <taxon>Sordariomycetes</taxon>
        <taxon>Sordariomycetidae</taxon>
        <taxon>Magnaporthales</taxon>
        <taxon>Pyriculariaceae</taxon>
        <taxon>Pyricularia</taxon>
    </lineage>
</organism>
<reference evidence="2" key="1">
    <citation type="journal article" date="2019" name="Mol. Biol. Evol.">
        <title>Blast fungal genomes show frequent chromosomal changes, gene gains and losses, and effector gene turnover.</title>
        <authorList>
            <person name="Gomez Luciano L.B."/>
            <person name="Jason Tsai I."/>
            <person name="Chuma I."/>
            <person name="Tosa Y."/>
            <person name="Chen Y.H."/>
            <person name="Li J.Y."/>
            <person name="Li M.Y."/>
            <person name="Jade Lu M.Y."/>
            <person name="Nakayashiki H."/>
            <person name="Li W.H."/>
        </authorList>
    </citation>
    <scope>NUCLEOTIDE SEQUENCE</scope>
    <source>
        <strain evidence="2">NI907</strain>
    </source>
</reference>
<gene>
    <name evidence="2" type="ORF">PgNI_02987</name>
</gene>
<dbReference type="GeneID" id="41957954"/>
<proteinExistence type="predicted"/>
<reference evidence="2" key="3">
    <citation type="submission" date="2025-08" db="UniProtKB">
        <authorList>
            <consortium name="RefSeq"/>
        </authorList>
    </citation>
    <scope>IDENTIFICATION</scope>
    <source>
        <strain evidence="2">NI907</strain>
    </source>
</reference>